<feature type="compositionally biased region" description="Acidic residues" evidence="7">
    <location>
        <begin position="77"/>
        <end position="92"/>
    </location>
</feature>
<feature type="compositionally biased region" description="Low complexity" evidence="7">
    <location>
        <begin position="132"/>
        <end position="143"/>
    </location>
</feature>
<accession>A0A8K1FR82</accession>
<gene>
    <name evidence="8" type="ORF">Poli38472_012449</name>
</gene>
<organism evidence="8 9">
    <name type="scientific">Pythium oligandrum</name>
    <name type="common">Mycoparasitic fungus</name>
    <dbReference type="NCBI Taxonomy" id="41045"/>
    <lineage>
        <taxon>Eukaryota</taxon>
        <taxon>Sar</taxon>
        <taxon>Stramenopiles</taxon>
        <taxon>Oomycota</taxon>
        <taxon>Peronosporomycetes</taxon>
        <taxon>Pythiales</taxon>
        <taxon>Pythiaceae</taxon>
        <taxon>Pythium</taxon>
    </lineage>
</organism>
<dbReference type="InterPro" id="IPR013907">
    <property type="entry name" value="Sds3"/>
</dbReference>
<dbReference type="OrthoDB" id="70376at2759"/>
<evidence type="ECO:0000256" key="3">
    <source>
        <dbReference type="ARBA" id="ARBA00023015"/>
    </source>
</evidence>
<protein>
    <submittedName>
        <fullName evidence="8">Uncharacterized protein</fullName>
    </submittedName>
</protein>
<feature type="compositionally biased region" description="Basic and acidic residues" evidence="7">
    <location>
        <begin position="93"/>
        <end position="107"/>
    </location>
</feature>
<keyword evidence="3" id="KW-0805">Transcription regulation</keyword>
<feature type="coiled-coil region" evidence="6">
    <location>
        <begin position="154"/>
        <end position="196"/>
    </location>
</feature>
<feature type="region of interest" description="Disordered" evidence="7">
    <location>
        <begin position="270"/>
        <end position="305"/>
    </location>
</feature>
<keyword evidence="4" id="KW-0804">Transcription</keyword>
<evidence type="ECO:0000313" key="8">
    <source>
        <dbReference type="EMBL" id="TMW67333.1"/>
    </source>
</evidence>
<dbReference type="GO" id="GO:0010468">
    <property type="term" value="P:regulation of gene expression"/>
    <property type="evidence" value="ECO:0007669"/>
    <property type="project" value="UniProtKB-ARBA"/>
</dbReference>
<feature type="compositionally biased region" description="Polar residues" evidence="7">
    <location>
        <begin position="275"/>
        <end position="298"/>
    </location>
</feature>
<dbReference type="Pfam" id="PF08598">
    <property type="entry name" value="Sds3"/>
    <property type="match status" value="1"/>
</dbReference>
<dbReference type="Proteomes" id="UP000794436">
    <property type="component" value="Unassembled WGS sequence"/>
</dbReference>
<evidence type="ECO:0000256" key="1">
    <source>
        <dbReference type="ARBA" id="ARBA00004123"/>
    </source>
</evidence>
<name>A0A8K1FR82_PYTOL</name>
<keyword evidence="9" id="KW-1185">Reference proteome</keyword>
<dbReference type="EMBL" id="SPLM01000005">
    <property type="protein sequence ID" value="TMW67333.1"/>
    <property type="molecule type" value="Genomic_DNA"/>
</dbReference>
<evidence type="ECO:0000256" key="6">
    <source>
        <dbReference type="SAM" id="Coils"/>
    </source>
</evidence>
<reference evidence="8" key="1">
    <citation type="submission" date="2019-03" db="EMBL/GenBank/DDBJ databases">
        <title>Long read genome sequence of the mycoparasitic Pythium oligandrum ATCC 38472 isolated from sugarbeet rhizosphere.</title>
        <authorList>
            <person name="Gaulin E."/>
        </authorList>
    </citation>
    <scope>NUCLEOTIDE SEQUENCE</scope>
    <source>
        <strain evidence="8">ATCC 38472_TT</strain>
    </source>
</reference>
<dbReference type="GO" id="GO:0005654">
    <property type="term" value="C:nucleoplasm"/>
    <property type="evidence" value="ECO:0007669"/>
    <property type="project" value="UniProtKB-ARBA"/>
</dbReference>
<comment type="subcellular location">
    <subcellularLocation>
        <location evidence="1">Nucleus</location>
    </subcellularLocation>
</comment>
<dbReference type="AlphaFoldDB" id="A0A8K1FR82"/>
<evidence type="ECO:0000256" key="7">
    <source>
        <dbReference type="SAM" id="MobiDB-lite"/>
    </source>
</evidence>
<comment type="caution">
    <text evidence="8">The sequence shown here is derived from an EMBL/GenBank/DDBJ whole genome shotgun (WGS) entry which is preliminary data.</text>
</comment>
<keyword evidence="6" id="KW-0175">Coiled coil</keyword>
<dbReference type="SMART" id="SM01401">
    <property type="entry name" value="Sds3"/>
    <property type="match status" value="1"/>
</dbReference>
<feature type="compositionally biased region" description="Low complexity" evidence="7">
    <location>
        <begin position="36"/>
        <end position="55"/>
    </location>
</feature>
<evidence type="ECO:0000313" key="9">
    <source>
        <dbReference type="Proteomes" id="UP000794436"/>
    </source>
</evidence>
<keyword evidence="2" id="KW-0678">Repressor</keyword>
<evidence type="ECO:0000256" key="4">
    <source>
        <dbReference type="ARBA" id="ARBA00023163"/>
    </source>
</evidence>
<sequence length="439" mass="49261">MDRPTRRSAAVANGHGGVNGAAQGGSSRRRRREAETASASQSDGGDTDSSSTGRSTGHRRNAKRTGATAKGKKLREDEEDGGEEEREIEEDPASEHERGKAAETHTEDEGEQSATEQHVLRSSTRARRERSQSVVSTTSDTSSILSEHTEEVHQVVYEEQLQELEKKKKMVEDGTLAEYCRRVAEFKEERNRLLQAAEWHKNLQLKNRQDLYGFEVQRAHNLWEDAKKDLKTEMLAKTDTLLLKLKRELDQLNKMDVLPTHVERAVVTKVPLTKRQMNPQPTTTEEPQLDQDSSNGSLKRQKTSVPVPDNVLRLPLDDITGDLASIALDRAQHATNVHSALAEPRLDLQIDRRRLISGKYVFEEGDEVVITSVVMKEDYIGVITSVSDDEIYIKLSGGQKVRVLVEFIASRRCEIRPFLRGSAGIESLQSSGWVECEPF</sequence>
<keyword evidence="5" id="KW-0539">Nucleus</keyword>
<feature type="region of interest" description="Disordered" evidence="7">
    <location>
        <begin position="1"/>
        <end position="148"/>
    </location>
</feature>
<feature type="compositionally biased region" description="Gly residues" evidence="7">
    <location>
        <begin position="14"/>
        <end position="23"/>
    </location>
</feature>
<evidence type="ECO:0000256" key="2">
    <source>
        <dbReference type="ARBA" id="ARBA00022491"/>
    </source>
</evidence>
<feature type="compositionally biased region" description="Polar residues" evidence="7">
    <location>
        <begin position="112"/>
        <end position="123"/>
    </location>
</feature>
<evidence type="ECO:0000256" key="5">
    <source>
        <dbReference type="ARBA" id="ARBA00023242"/>
    </source>
</evidence>
<proteinExistence type="predicted"/>